<dbReference type="InterPro" id="IPR023827">
    <property type="entry name" value="Peptidase_S8_Asp-AS"/>
</dbReference>
<dbReference type="PRINTS" id="PR00723">
    <property type="entry name" value="SUBTILISIN"/>
</dbReference>
<accession>A0A1G1YFV3</accession>
<dbReference type="InterPro" id="IPR015500">
    <property type="entry name" value="Peptidase_S8_subtilisin-rel"/>
</dbReference>
<dbReference type="GO" id="GO:0004252">
    <property type="term" value="F:serine-type endopeptidase activity"/>
    <property type="evidence" value="ECO:0007669"/>
    <property type="project" value="UniProtKB-UniRule"/>
</dbReference>
<dbReference type="PROSITE" id="PS00136">
    <property type="entry name" value="SUBTILASE_ASP"/>
    <property type="match status" value="1"/>
</dbReference>
<dbReference type="InterPro" id="IPR051048">
    <property type="entry name" value="Peptidase_S8/S53_subtilisin"/>
</dbReference>
<keyword evidence="2 6" id="KW-0645">Protease</keyword>
<dbReference type="InterPro" id="IPR023828">
    <property type="entry name" value="Peptidase_S8_Ser-AS"/>
</dbReference>
<organism evidence="10 11">
    <name type="scientific">Candidatus Buchananbacteria bacterium RIFCSPHIGHO2_02_FULL_56_16</name>
    <dbReference type="NCBI Taxonomy" id="1797542"/>
    <lineage>
        <taxon>Bacteria</taxon>
        <taxon>Candidatus Buchananiibacteriota</taxon>
    </lineage>
</organism>
<keyword evidence="5 6" id="KW-0720">Serine protease</keyword>
<dbReference type="Pfam" id="PF13517">
    <property type="entry name" value="FG-GAP_3"/>
    <property type="match status" value="2"/>
</dbReference>
<dbReference type="InterPro" id="IPR022398">
    <property type="entry name" value="Peptidase_S8_His-AS"/>
</dbReference>
<keyword evidence="4 6" id="KW-0378">Hydrolase</keyword>
<proteinExistence type="inferred from homology"/>
<evidence type="ECO:0000256" key="3">
    <source>
        <dbReference type="ARBA" id="ARBA00022729"/>
    </source>
</evidence>
<dbReference type="SUPFAM" id="SSF52743">
    <property type="entry name" value="Subtilisin-like"/>
    <property type="match status" value="1"/>
</dbReference>
<protein>
    <submittedName>
        <fullName evidence="10">Uncharacterized protein</fullName>
    </submittedName>
</protein>
<keyword evidence="3" id="KW-0732">Signal</keyword>
<evidence type="ECO:0000256" key="1">
    <source>
        <dbReference type="ARBA" id="ARBA00011073"/>
    </source>
</evidence>
<dbReference type="GO" id="GO:0006508">
    <property type="term" value="P:proteolysis"/>
    <property type="evidence" value="ECO:0007669"/>
    <property type="project" value="UniProtKB-KW"/>
</dbReference>
<dbReference type="AlphaFoldDB" id="A0A1G1YFV3"/>
<dbReference type="PROSITE" id="PS00137">
    <property type="entry name" value="SUBTILASE_HIS"/>
    <property type="match status" value="1"/>
</dbReference>
<dbReference type="PROSITE" id="PS51892">
    <property type="entry name" value="SUBTILASE"/>
    <property type="match status" value="1"/>
</dbReference>
<dbReference type="CDD" id="cd07473">
    <property type="entry name" value="Peptidases_S8_Subtilisin_like"/>
    <property type="match status" value="1"/>
</dbReference>
<feature type="active site" description="Charge relay system" evidence="6">
    <location>
        <position position="374"/>
    </location>
</feature>
<evidence type="ECO:0000256" key="5">
    <source>
        <dbReference type="ARBA" id="ARBA00022825"/>
    </source>
</evidence>
<dbReference type="PANTHER" id="PTHR43399:SF4">
    <property type="entry name" value="CELL WALL-ASSOCIATED PROTEASE"/>
    <property type="match status" value="1"/>
</dbReference>
<feature type="active site" description="Charge relay system" evidence="6">
    <location>
        <position position="197"/>
    </location>
</feature>
<dbReference type="Gene3D" id="2.130.10.130">
    <property type="entry name" value="Integrin alpha, N-terminal"/>
    <property type="match status" value="2"/>
</dbReference>
<dbReference type="Pfam" id="PF00082">
    <property type="entry name" value="Peptidase_S8"/>
    <property type="match status" value="1"/>
</dbReference>
<dbReference type="EMBL" id="MHIL01000021">
    <property type="protein sequence ID" value="OGY51235.1"/>
    <property type="molecule type" value="Genomic_DNA"/>
</dbReference>
<dbReference type="InterPro" id="IPR013517">
    <property type="entry name" value="FG-GAP"/>
</dbReference>
<dbReference type="InterPro" id="IPR028994">
    <property type="entry name" value="Integrin_alpha_N"/>
</dbReference>
<reference evidence="10 11" key="1">
    <citation type="journal article" date="2016" name="Nat. Commun.">
        <title>Thousands of microbial genomes shed light on interconnected biogeochemical processes in an aquifer system.</title>
        <authorList>
            <person name="Anantharaman K."/>
            <person name="Brown C.T."/>
            <person name="Hug L.A."/>
            <person name="Sharon I."/>
            <person name="Castelle C.J."/>
            <person name="Probst A.J."/>
            <person name="Thomas B.C."/>
            <person name="Singh A."/>
            <person name="Wilkins M.J."/>
            <person name="Karaoz U."/>
            <person name="Brodie E.L."/>
            <person name="Williams K.H."/>
            <person name="Hubbard S.S."/>
            <person name="Banfield J.F."/>
        </authorList>
    </citation>
    <scope>NUCLEOTIDE SEQUENCE [LARGE SCALE GENOMIC DNA]</scope>
</reference>
<name>A0A1G1YFV3_9BACT</name>
<evidence type="ECO:0000313" key="10">
    <source>
        <dbReference type="EMBL" id="OGY51235.1"/>
    </source>
</evidence>
<evidence type="ECO:0000256" key="7">
    <source>
        <dbReference type="RuleBase" id="RU003355"/>
    </source>
</evidence>
<feature type="active site" description="Charge relay system" evidence="6">
    <location>
        <position position="133"/>
    </location>
</feature>
<dbReference type="InterPro" id="IPR054399">
    <property type="entry name" value="Fervidolysin-like_N_prodom"/>
</dbReference>
<feature type="domain" description="Fervidolysin-like N-terminal prodomain" evidence="9">
    <location>
        <begin position="49"/>
        <end position="82"/>
    </location>
</feature>
<evidence type="ECO:0000259" key="9">
    <source>
        <dbReference type="Pfam" id="PF22148"/>
    </source>
</evidence>
<dbReference type="PANTHER" id="PTHR43399">
    <property type="entry name" value="SUBTILISIN-RELATED"/>
    <property type="match status" value="1"/>
</dbReference>
<evidence type="ECO:0000259" key="8">
    <source>
        <dbReference type="Pfam" id="PF00082"/>
    </source>
</evidence>
<evidence type="ECO:0000256" key="2">
    <source>
        <dbReference type="ARBA" id="ARBA00022670"/>
    </source>
</evidence>
<dbReference type="InterPro" id="IPR036852">
    <property type="entry name" value="Peptidase_S8/S53_dom_sf"/>
</dbReference>
<comment type="caution">
    <text evidence="10">The sequence shown here is derived from an EMBL/GenBank/DDBJ whole genome shotgun (WGS) entry which is preliminary data.</text>
</comment>
<dbReference type="Proteomes" id="UP000177310">
    <property type="component" value="Unassembled WGS sequence"/>
</dbReference>
<dbReference type="Gene3D" id="3.40.50.200">
    <property type="entry name" value="Peptidase S8/S53 domain"/>
    <property type="match status" value="1"/>
</dbReference>
<dbReference type="SUPFAM" id="SSF69318">
    <property type="entry name" value="Integrin alpha N-terminal domain"/>
    <property type="match status" value="1"/>
</dbReference>
<dbReference type="Pfam" id="PF22148">
    <property type="entry name" value="Fervidolysin_NPro-like"/>
    <property type="match status" value="1"/>
</dbReference>
<dbReference type="InterPro" id="IPR000209">
    <property type="entry name" value="Peptidase_S8/S53_dom"/>
</dbReference>
<evidence type="ECO:0000256" key="4">
    <source>
        <dbReference type="ARBA" id="ARBA00022801"/>
    </source>
</evidence>
<dbReference type="PROSITE" id="PS00138">
    <property type="entry name" value="SUBTILASE_SER"/>
    <property type="match status" value="1"/>
</dbReference>
<evidence type="ECO:0000256" key="6">
    <source>
        <dbReference type="PROSITE-ProRule" id="PRU01240"/>
    </source>
</evidence>
<gene>
    <name evidence="10" type="ORF">A3J59_02650</name>
</gene>
<comment type="similarity">
    <text evidence="1 6 7">Belongs to the peptidase S8 family.</text>
</comment>
<sequence length="753" mass="79455">MKLRGEQVVSGAAIFFLAAVFYLISPSVAGAAEPVTYRSGEVLVKFKDRLAVERFKVDPSLDVEAVVAHYRQQPEVAYAEPNYLVRAAAFPNDPQYYEQWYLGAIRARDAWSKDLLVRQQRGITRRSVIAILDTGVDLDHPDLKANIWRNGDERAGDGVDNDRNGYVDDTQGWDFTSEDNDPNPAFTAGYNADAVKHGTLVAGIAAAVSHNGEGITGTSWSSDIMPLRVLDSSGSGDVKAVIEAIEYAIKNGADVINMSFVSGEFNQSWLDAVQAAYDAGIVVVAAAGNTDAAQNGIDLDVIQSYPVCFEGTSARNIVIGVGAVDRDLKKSAFSNYGSCIDVVAPGETFYSTQVYDSSQPDFLLAYNGYWSGTSLATPLVSGAAALIRALWPDMDVASLIDAILSSAKNVDAFNPTLRGKLGAGQLDVAAALDRTLQQQSSGASAAAEQYVVAGLGGGFFPHLKILRQDGTVFKSFLAYSPRFIGVITVASGDVNGDGVAEIITGAGSGGGPHIRIFNVEGQVMSQFFAFDQKSRGGVNVTAGDIDGDGVAEIITGAGIGLVPEVKIFDYRGALISSFLAYNRDFKGGVKVAVGDVNGDGTVEVVTGAGAGGGPHVRFFKPDGTLVGQFFAYNQNFHGGINVAVGDLHGDGTAEIIVSMDKNSLPTVRAFNYRGVRLAEFLAFEPSSLFGVNVAAGDIDGDGVAEIIAGMGEGGGATVRILRLSGKLQLEVATQEPLGYRGGVRPVLLPYQTR</sequence>
<feature type="domain" description="Peptidase S8/S53" evidence="8">
    <location>
        <begin position="127"/>
        <end position="424"/>
    </location>
</feature>
<evidence type="ECO:0000313" key="11">
    <source>
        <dbReference type="Proteomes" id="UP000177310"/>
    </source>
</evidence>
<dbReference type="InterPro" id="IPR034204">
    <property type="entry name" value="PfSUB1-like_cat_dom"/>
</dbReference>
<dbReference type="STRING" id="1797542.A3J59_02650"/>